<dbReference type="Proteomes" id="UP000220034">
    <property type="component" value="Unassembled WGS sequence"/>
</dbReference>
<name>A0A2C9CYG6_9RHOB</name>
<dbReference type="AlphaFoldDB" id="A0A2C9CYG6"/>
<sequence>MNFESLSGFTCPETARGVAVCHMGMPKTGSSALQTHFKANSEYLIGQGLAFPFREADAVRMQRGIMLGNAPLLADYPRPRRFRRGYRAVLDGLLGAACPHVLLSSEMLWYSSQDALTKVAVYIRSYGLHPVAVIYLRPQTAYLPAIWFTDLLYAGESRSLDDYVAEQIKNESIYYSTQLKKISKAFGRDSVHVRLYDSGALYGARTETDFAAYLNVVLDSKQAVPSGQGANSTPDHDTIEALRALPTHKRLRKYAQLTSQSAKFKKGRGPRLSGELHHAVAQIVAQDNAALSREYLPDTPLFCPVV</sequence>
<protein>
    <recommendedName>
        <fullName evidence="3">Sulfotransferase family protein</fullName>
    </recommendedName>
</protein>
<reference evidence="2" key="1">
    <citation type="submission" date="2017-09" db="EMBL/GenBank/DDBJ databases">
        <authorList>
            <person name="Varghese N."/>
            <person name="Submissions S."/>
        </authorList>
    </citation>
    <scope>NUCLEOTIDE SEQUENCE [LARGE SCALE GENOMIC DNA]</scope>
    <source>
        <strain evidence="2">C7</strain>
    </source>
</reference>
<organism evidence="1 2">
    <name type="scientific">Pontivivens marinum</name>
    <dbReference type="NCBI Taxonomy" id="1690039"/>
    <lineage>
        <taxon>Bacteria</taxon>
        <taxon>Pseudomonadati</taxon>
        <taxon>Pseudomonadota</taxon>
        <taxon>Alphaproteobacteria</taxon>
        <taxon>Rhodobacterales</taxon>
        <taxon>Paracoccaceae</taxon>
        <taxon>Pontivivens</taxon>
    </lineage>
</organism>
<evidence type="ECO:0000313" key="2">
    <source>
        <dbReference type="Proteomes" id="UP000220034"/>
    </source>
</evidence>
<proteinExistence type="predicted"/>
<dbReference type="InterPro" id="IPR027417">
    <property type="entry name" value="P-loop_NTPase"/>
</dbReference>
<dbReference type="SUPFAM" id="SSF52540">
    <property type="entry name" value="P-loop containing nucleoside triphosphate hydrolases"/>
    <property type="match status" value="1"/>
</dbReference>
<accession>A0A2C9CYG6</accession>
<dbReference type="EMBL" id="OCTN01000011">
    <property type="protein sequence ID" value="SOH95499.1"/>
    <property type="molecule type" value="Genomic_DNA"/>
</dbReference>
<keyword evidence="2" id="KW-1185">Reference proteome</keyword>
<evidence type="ECO:0008006" key="3">
    <source>
        <dbReference type="Google" id="ProtNLM"/>
    </source>
</evidence>
<evidence type="ECO:0000313" key="1">
    <source>
        <dbReference type="EMBL" id="SOH95499.1"/>
    </source>
</evidence>
<gene>
    <name evidence="1" type="ORF">SAMN06273572_11179</name>
</gene>